<feature type="domain" description="J" evidence="2">
    <location>
        <begin position="6"/>
        <end position="76"/>
    </location>
</feature>
<proteinExistence type="predicted"/>
<protein>
    <recommendedName>
        <fullName evidence="2">J domain-containing protein</fullName>
    </recommendedName>
</protein>
<reference evidence="3" key="1">
    <citation type="submission" date="2020-08" db="EMBL/GenBank/DDBJ databases">
        <title>Plant Genome Project.</title>
        <authorList>
            <person name="Zhang R.-G."/>
        </authorList>
    </citation>
    <scope>NUCLEOTIDE SEQUENCE</scope>
    <source>
        <strain evidence="3">WSP0</strain>
        <tissue evidence="3">Leaf</tissue>
    </source>
</reference>
<keyword evidence="4" id="KW-1185">Reference proteome</keyword>
<gene>
    <name evidence="3" type="ORF">RHGRI_038878</name>
</gene>
<feature type="compositionally biased region" description="Basic and acidic residues" evidence="1">
    <location>
        <begin position="96"/>
        <end position="106"/>
    </location>
</feature>
<evidence type="ECO:0000313" key="4">
    <source>
        <dbReference type="Proteomes" id="UP000823749"/>
    </source>
</evidence>
<dbReference type="Proteomes" id="UP000823749">
    <property type="component" value="Unassembled WGS sequence"/>
</dbReference>
<comment type="caution">
    <text evidence="3">The sequence shown here is derived from an EMBL/GenBank/DDBJ whole genome shotgun (WGS) entry which is preliminary data.</text>
</comment>
<accession>A0AAV6HKZ1</accession>
<dbReference type="SMART" id="SM00271">
    <property type="entry name" value="DnaJ"/>
    <property type="match status" value="1"/>
</dbReference>
<dbReference type="AlphaFoldDB" id="A0AAV6HKZ1"/>
<sequence length="140" mass="15949">MDDEVDHYFFLGLPSGKEGGHLSEKEITKAYKKKALELHPDKRPNDRNAHADILRLNASYAILKDEKAKKSFDDLMRVKREKAPRQSQQGSKRQKTMSDLEEREKATFAPDPELIAGSLSSKSQTKYDHGTARLKIAHSR</sequence>
<dbReference type="Pfam" id="PF00226">
    <property type="entry name" value="DnaJ"/>
    <property type="match status" value="1"/>
</dbReference>
<feature type="region of interest" description="Disordered" evidence="1">
    <location>
        <begin position="74"/>
        <end position="140"/>
    </location>
</feature>
<dbReference type="InterPro" id="IPR001623">
    <property type="entry name" value="DnaJ_domain"/>
</dbReference>
<evidence type="ECO:0000259" key="2">
    <source>
        <dbReference type="PROSITE" id="PS50076"/>
    </source>
</evidence>
<dbReference type="InterPro" id="IPR036869">
    <property type="entry name" value="J_dom_sf"/>
</dbReference>
<evidence type="ECO:0000313" key="3">
    <source>
        <dbReference type="EMBL" id="KAG5512695.1"/>
    </source>
</evidence>
<organism evidence="3 4">
    <name type="scientific">Rhododendron griersonianum</name>
    <dbReference type="NCBI Taxonomy" id="479676"/>
    <lineage>
        <taxon>Eukaryota</taxon>
        <taxon>Viridiplantae</taxon>
        <taxon>Streptophyta</taxon>
        <taxon>Embryophyta</taxon>
        <taxon>Tracheophyta</taxon>
        <taxon>Spermatophyta</taxon>
        <taxon>Magnoliopsida</taxon>
        <taxon>eudicotyledons</taxon>
        <taxon>Gunneridae</taxon>
        <taxon>Pentapetalae</taxon>
        <taxon>asterids</taxon>
        <taxon>Ericales</taxon>
        <taxon>Ericaceae</taxon>
        <taxon>Ericoideae</taxon>
        <taxon>Rhodoreae</taxon>
        <taxon>Rhododendron</taxon>
    </lineage>
</organism>
<dbReference type="PROSITE" id="PS50076">
    <property type="entry name" value="DNAJ_2"/>
    <property type="match status" value="1"/>
</dbReference>
<dbReference type="SUPFAM" id="SSF46565">
    <property type="entry name" value="Chaperone J-domain"/>
    <property type="match status" value="1"/>
</dbReference>
<feature type="compositionally biased region" description="Basic and acidic residues" evidence="1">
    <location>
        <begin position="74"/>
        <end position="84"/>
    </location>
</feature>
<name>A0AAV6HKZ1_9ERIC</name>
<dbReference type="PANTHER" id="PTHR45098">
    <property type="entry name" value="DNAJ DOMAIN CONTAINING PROTEIN, EXPRESSED"/>
    <property type="match status" value="1"/>
</dbReference>
<dbReference type="CDD" id="cd06257">
    <property type="entry name" value="DnaJ"/>
    <property type="match status" value="1"/>
</dbReference>
<dbReference type="EMBL" id="JACTNZ010000045">
    <property type="protein sequence ID" value="KAG5512695.1"/>
    <property type="molecule type" value="Genomic_DNA"/>
</dbReference>
<dbReference type="PANTHER" id="PTHR45098:SF1">
    <property type="entry name" value="DNAJ DOMAIN CONTAINING PROTEIN, EXPRESSED"/>
    <property type="match status" value="1"/>
</dbReference>
<evidence type="ECO:0000256" key="1">
    <source>
        <dbReference type="SAM" id="MobiDB-lite"/>
    </source>
</evidence>
<dbReference type="Gene3D" id="1.10.287.110">
    <property type="entry name" value="DnaJ domain"/>
    <property type="match status" value="1"/>
</dbReference>